<proteinExistence type="predicted"/>
<accession>A0ABT3NBM6</accession>
<comment type="caution">
    <text evidence="1">The sequence shown here is derived from an EMBL/GenBank/DDBJ whole genome shotgun (WGS) entry which is preliminary data.</text>
</comment>
<dbReference type="InterPro" id="IPR025191">
    <property type="entry name" value="DUF4125"/>
</dbReference>
<protein>
    <submittedName>
        <fullName evidence="1">DUF4125 family protein</fullName>
    </submittedName>
</protein>
<name>A0ABT3NBM6_9BACT</name>
<dbReference type="Proteomes" id="UP001209681">
    <property type="component" value="Unassembled WGS sequence"/>
</dbReference>
<dbReference type="RefSeq" id="WP_265425780.1">
    <property type="nucleotide sequence ID" value="NZ_JAPFPW010000017.1"/>
</dbReference>
<gene>
    <name evidence="1" type="ORF">OOT00_12815</name>
</gene>
<evidence type="ECO:0000313" key="2">
    <source>
        <dbReference type="Proteomes" id="UP001209681"/>
    </source>
</evidence>
<organism evidence="1 2">
    <name type="scientific">Desulfobotulus pelophilus</name>
    <dbReference type="NCBI Taxonomy" id="2823377"/>
    <lineage>
        <taxon>Bacteria</taxon>
        <taxon>Pseudomonadati</taxon>
        <taxon>Thermodesulfobacteriota</taxon>
        <taxon>Desulfobacteria</taxon>
        <taxon>Desulfobacterales</taxon>
        <taxon>Desulfobacteraceae</taxon>
        <taxon>Desulfobotulus</taxon>
    </lineage>
</organism>
<evidence type="ECO:0000313" key="1">
    <source>
        <dbReference type="EMBL" id="MCW7754866.1"/>
    </source>
</evidence>
<dbReference type="Pfam" id="PF13526">
    <property type="entry name" value="DUF4125"/>
    <property type="match status" value="1"/>
</dbReference>
<reference evidence="1 2" key="1">
    <citation type="submission" date="2022-11" db="EMBL/GenBank/DDBJ databases">
        <title>Desulfobotulus tamanensis H1 sp. nov. - anaerobic, alkaliphilic, sulphate reducing bacterium isolated from terrestrial mud volcano.</title>
        <authorList>
            <person name="Frolova A."/>
            <person name="Merkel A.Y."/>
            <person name="Slobodkin A.I."/>
        </authorList>
    </citation>
    <scope>NUCLEOTIDE SEQUENCE [LARGE SCALE GENOMIC DNA]</scope>
    <source>
        <strain evidence="1 2">H1</strain>
    </source>
</reference>
<sequence>MISQRDQLIEEIIRIEMDMFRNVNSTITSPCQEYLKTFRAMRWMAHSVSPDDILFSCFHDLQEGVTEGRNFMREKYARMEGQIPPLKTSVLIDEIVDAECGWMEDVSSHYPDVFQPGGDGFRIYLSCELETFSDRTIEKIHHFTMAAKKAGRNLVEERYRNLFGKLGMPFRKKGGNRMPAE</sequence>
<keyword evidence="2" id="KW-1185">Reference proteome</keyword>
<dbReference type="EMBL" id="JAPFPW010000017">
    <property type="protein sequence ID" value="MCW7754866.1"/>
    <property type="molecule type" value="Genomic_DNA"/>
</dbReference>